<reference evidence="1" key="1">
    <citation type="submission" date="2019-03" db="EMBL/GenBank/DDBJ databases">
        <title>Single cell metagenomics reveals metabolic interactions within the superorganism composed of flagellate Streblomastix strix and complex community of Bacteroidetes bacteria on its surface.</title>
        <authorList>
            <person name="Treitli S.C."/>
            <person name="Kolisko M."/>
            <person name="Husnik F."/>
            <person name="Keeling P."/>
            <person name="Hampl V."/>
        </authorList>
    </citation>
    <scope>NUCLEOTIDE SEQUENCE</scope>
    <source>
        <strain evidence="1">STM</strain>
    </source>
</reference>
<name>A0A5J4RIP2_9ZZZZ</name>
<comment type="caution">
    <text evidence="1">The sequence shown here is derived from an EMBL/GenBank/DDBJ whole genome shotgun (WGS) entry which is preliminary data.</text>
</comment>
<accession>A0A5J4RIP2</accession>
<sequence>MILNTFQQILNKGREYNNTSLEKQDLCLIFSVTSVRILLLVLTKNHALSIRTHLILREIER</sequence>
<organism evidence="1">
    <name type="scientific">termite gut metagenome</name>
    <dbReference type="NCBI Taxonomy" id="433724"/>
    <lineage>
        <taxon>unclassified sequences</taxon>
        <taxon>metagenomes</taxon>
        <taxon>organismal metagenomes</taxon>
    </lineage>
</organism>
<dbReference type="EMBL" id="SNRY01001045">
    <property type="protein sequence ID" value="KAA6334016.1"/>
    <property type="molecule type" value="Genomic_DNA"/>
</dbReference>
<proteinExistence type="predicted"/>
<gene>
    <name evidence="1" type="ORF">EZS27_017635</name>
</gene>
<protein>
    <submittedName>
        <fullName evidence="1">Uncharacterized protein</fullName>
    </submittedName>
</protein>
<evidence type="ECO:0000313" key="1">
    <source>
        <dbReference type="EMBL" id="KAA6334016.1"/>
    </source>
</evidence>
<dbReference type="AlphaFoldDB" id="A0A5J4RIP2"/>